<dbReference type="EMBL" id="MU001776">
    <property type="protein sequence ID" value="KAF2798794.1"/>
    <property type="molecule type" value="Genomic_DNA"/>
</dbReference>
<dbReference type="Proteomes" id="UP000799757">
    <property type="component" value="Unassembled WGS sequence"/>
</dbReference>
<evidence type="ECO:0000256" key="1">
    <source>
        <dbReference type="SAM" id="SignalP"/>
    </source>
</evidence>
<dbReference type="AlphaFoldDB" id="A0A6A6XST0"/>
<accession>A0A6A6XST0</accession>
<reference evidence="2" key="1">
    <citation type="journal article" date="2020" name="Stud. Mycol.">
        <title>101 Dothideomycetes genomes: a test case for predicting lifestyles and emergence of pathogens.</title>
        <authorList>
            <person name="Haridas S."/>
            <person name="Albert R."/>
            <person name="Binder M."/>
            <person name="Bloem J."/>
            <person name="Labutti K."/>
            <person name="Salamov A."/>
            <person name="Andreopoulos B."/>
            <person name="Baker S."/>
            <person name="Barry K."/>
            <person name="Bills G."/>
            <person name="Bluhm B."/>
            <person name="Cannon C."/>
            <person name="Castanera R."/>
            <person name="Culley D."/>
            <person name="Daum C."/>
            <person name="Ezra D."/>
            <person name="Gonzalez J."/>
            <person name="Henrissat B."/>
            <person name="Kuo A."/>
            <person name="Liang C."/>
            <person name="Lipzen A."/>
            <person name="Lutzoni F."/>
            <person name="Magnuson J."/>
            <person name="Mondo S."/>
            <person name="Nolan M."/>
            <person name="Ohm R."/>
            <person name="Pangilinan J."/>
            <person name="Park H.-J."/>
            <person name="Ramirez L."/>
            <person name="Alfaro M."/>
            <person name="Sun H."/>
            <person name="Tritt A."/>
            <person name="Yoshinaga Y."/>
            <person name="Zwiers L.-H."/>
            <person name="Turgeon B."/>
            <person name="Goodwin S."/>
            <person name="Spatafora J."/>
            <person name="Crous P."/>
            <person name="Grigoriev I."/>
        </authorList>
    </citation>
    <scope>NUCLEOTIDE SEQUENCE</scope>
    <source>
        <strain evidence="2">CBS 109.77</strain>
    </source>
</reference>
<organism evidence="2 3">
    <name type="scientific">Melanomma pulvis-pyrius CBS 109.77</name>
    <dbReference type="NCBI Taxonomy" id="1314802"/>
    <lineage>
        <taxon>Eukaryota</taxon>
        <taxon>Fungi</taxon>
        <taxon>Dikarya</taxon>
        <taxon>Ascomycota</taxon>
        <taxon>Pezizomycotina</taxon>
        <taxon>Dothideomycetes</taxon>
        <taxon>Pleosporomycetidae</taxon>
        <taxon>Pleosporales</taxon>
        <taxon>Melanommataceae</taxon>
        <taxon>Melanomma</taxon>
    </lineage>
</organism>
<protein>
    <submittedName>
        <fullName evidence="2">Uncharacterized protein</fullName>
    </submittedName>
</protein>
<keyword evidence="3" id="KW-1185">Reference proteome</keyword>
<proteinExistence type="predicted"/>
<sequence length="265" mass="27720">MAIPRRVVILASSVLLMLIIAVSLASSLELRSKPSKITQIAIAQAVKSDQFELKGKGRINDTSFDRADVLSGSSTISPGTASTFYLVGHTTTTDGEGLIGQTPTPPPSASTTDEGYIGPIETEVPVPTPQPAPGPQSPIFALSYTGSGGPKHCRGELIQKLTIPPPASAWKNGTCIDLPSEARCGVFWAGKNDNCEAELFNMAGCYNTSSTYVNTVVFMPEERTVGAKWNSMFVKCGVDAPEAGPLDPAILGGLLKKPGKKLGGG</sequence>
<evidence type="ECO:0000313" key="3">
    <source>
        <dbReference type="Proteomes" id="UP000799757"/>
    </source>
</evidence>
<keyword evidence="1" id="KW-0732">Signal</keyword>
<evidence type="ECO:0000313" key="2">
    <source>
        <dbReference type="EMBL" id="KAF2798794.1"/>
    </source>
</evidence>
<feature type="chain" id="PRO_5025630789" evidence="1">
    <location>
        <begin position="26"/>
        <end position="265"/>
    </location>
</feature>
<dbReference type="OrthoDB" id="3943581at2759"/>
<gene>
    <name evidence="2" type="ORF">K505DRAFT_371437</name>
</gene>
<name>A0A6A6XST0_9PLEO</name>
<feature type="signal peptide" evidence="1">
    <location>
        <begin position="1"/>
        <end position="25"/>
    </location>
</feature>